<protein>
    <submittedName>
        <fullName evidence="1">SUMO1 sentrin specific peptidase 1</fullName>
        <ecNumber evidence="1">3.4.22.68</ecNumber>
    </submittedName>
</protein>
<dbReference type="Proteomes" id="UP001165960">
    <property type="component" value="Unassembled WGS sequence"/>
</dbReference>
<keyword evidence="1" id="KW-0378">Hydrolase</keyword>
<evidence type="ECO:0000313" key="1">
    <source>
        <dbReference type="EMBL" id="KAJ9073746.1"/>
    </source>
</evidence>
<evidence type="ECO:0000313" key="2">
    <source>
        <dbReference type="Proteomes" id="UP001165960"/>
    </source>
</evidence>
<reference evidence="1" key="1">
    <citation type="submission" date="2022-04" db="EMBL/GenBank/DDBJ databases">
        <title>Genome of the entomopathogenic fungus Entomophthora muscae.</title>
        <authorList>
            <person name="Elya C."/>
            <person name="Lovett B.R."/>
            <person name="Lee E."/>
            <person name="Macias A.M."/>
            <person name="Hajek A.E."/>
            <person name="De Bivort B.L."/>
            <person name="Kasson M.T."/>
            <person name="De Fine Licht H.H."/>
            <person name="Stajich J.E."/>
        </authorList>
    </citation>
    <scope>NUCLEOTIDE SEQUENCE</scope>
    <source>
        <strain evidence="1">Berkeley</strain>
    </source>
</reference>
<sequence length="492" mass="56313">MLTSQQSASQFSISSFLLLCLQFSLYLIFFLLSEPEEVFLLLAMSLYESRRRFLPLNRTIQYFSTTMPRAIQRKILNRPGRRLLYNAKKPSKNAIQNTLPPATGREMGIQDILLQAGSTLVDPIFTPDDMNRIIEEGLPVSKHLLRKLEKNGVPYRPIPLTYGRQITLPDIRKTSAWSYESQSFKQHRAYPSKFHITNHKPVHPYCPREFRSEGPGPGFYQELRKKKHELVSKTDKQPAANKREVLVESKSVPSQPLFDLPAALPANCEEKIKGGICNQVPLATNLTPNDLATLQKSQWLNGDAINASLSLLTERSNRPVPGHKDMKYPNVFAFPTYFFEMLRGQGYAKVARQAKKKQIFSKDMVLVPIHMGNHWTLISIDFRHKLVTYFDSLLGSPKVPFDIIKTFLEEASKDILKQSFDIASWRFECPNQIPTQKNGYDCGMFCIMFAKSLASPFYPPDVSSVFPFKQSQMQMLRHMVSYEVITGQLLHN</sequence>
<accession>A0ACC2TH08</accession>
<dbReference type="EC" id="3.4.22.68" evidence="1"/>
<organism evidence="1 2">
    <name type="scientific">Entomophthora muscae</name>
    <dbReference type="NCBI Taxonomy" id="34485"/>
    <lineage>
        <taxon>Eukaryota</taxon>
        <taxon>Fungi</taxon>
        <taxon>Fungi incertae sedis</taxon>
        <taxon>Zoopagomycota</taxon>
        <taxon>Entomophthoromycotina</taxon>
        <taxon>Entomophthoromycetes</taxon>
        <taxon>Entomophthorales</taxon>
        <taxon>Entomophthoraceae</taxon>
        <taxon>Entomophthora</taxon>
    </lineage>
</organism>
<dbReference type="EMBL" id="QTSX02002887">
    <property type="protein sequence ID" value="KAJ9073746.1"/>
    <property type="molecule type" value="Genomic_DNA"/>
</dbReference>
<keyword evidence="2" id="KW-1185">Reference proteome</keyword>
<comment type="caution">
    <text evidence="1">The sequence shown here is derived from an EMBL/GenBank/DDBJ whole genome shotgun (WGS) entry which is preliminary data.</text>
</comment>
<proteinExistence type="predicted"/>
<name>A0ACC2TH08_9FUNG</name>
<gene>
    <name evidence="1" type="primary">SENP1_3</name>
    <name evidence="1" type="ORF">DSO57_1012967</name>
</gene>